<accession>A0ABS5HQN0</accession>
<evidence type="ECO:0000313" key="1">
    <source>
        <dbReference type="EMBL" id="MBR9651256.1"/>
    </source>
</evidence>
<keyword evidence="2" id="KW-1185">Reference proteome</keyword>
<reference evidence="1 2" key="1">
    <citation type="journal article" date="2021" name="Arch. Microbiol.">
        <title>Thalassobius aquimarinus sp. nov., isolated from the Sea of Japan seashore.</title>
        <authorList>
            <person name="Kurilenko V.V."/>
            <person name="Romanenko L.A."/>
            <person name="Chernysheva N.Y."/>
            <person name="Velansky P.V."/>
            <person name="Tekutyeva L.A."/>
            <person name="Isaeva M.P."/>
            <person name="Mikhailov V.V."/>
        </authorList>
    </citation>
    <scope>NUCLEOTIDE SEQUENCE [LARGE SCALE GENOMIC DNA]</scope>
    <source>
        <strain evidence="1 2">KMM 8518</strain>
    </source>
</reference>
<name>A0ABS5HQN0_9RHOB</name>
<dbReference type="Proteomes" id="UP001195941">
    <property type="component" value="Unassembled WGS sequence"/>
</dbReference>
<proteinExistence type="predicted"/>
<organism evidence="1 2">
    <name type="scientific">Thalassovita aquimarina</name>
    <dbReference type="NCBI Taxonomy" id="2785917"/>
    <lineage>
        <taxon>Bacteria</taxon>
        <taxon>Pseudomonadati</taxon>
        <taxon>Pseudomonadota</taxon>
        <taxon>Alphaproteobacteria</taxon>
        <taxon>Rhodobacterales</taxon>
        <taxon>Roseobacteraceae</taxon>
        <taxon>Thalassovita</taxon>
    </lineage>
</organism>
<sequence length="305" mass="34867">MIDDQHPNAAFFEMIEKIERNFYADFDPFYFWIMADRVHTASPAKLQVHDENREVISDHPLNDRLERAIANYDKYASYTVRALRYFSSETLMLLLLSAPKSNPFPRTASVLRGDRLLEPIRSIASGNVPDSFSLSRKGVPIGFNEWVSFKLFSNVDLLSTEQGSGEIIDLVREEAELLSERGAINAYKHGKPVSYGEGIRLQMKGEDGEYVPVSLPLLGLNWIDWYEKPAEHLSIAFGTEELDPESDKKRIFATSLLMDSICQVRLAYLDGKQLDDIQVPINIEIGNKVKRQKFKFNLDAKKDER</sequence>
<comment type="caution">
    <text evidence="1">The sequence shown here is derived from an EMBL/GenBank/DDBJ whole genome shotgun (WGS) entry which is preliminary data.</text>
</comment>
<evidence type="ECO:0000313" key="2">
    <source>
        <dbReference type="Proteomes" id="UP001195941"/>
    </source>
</evidence>
<gene>
    <name evidence="1" type="ORF">IT775_08995</name>
</gene>
<protein>
    <submittedName>
        <fullName evidence="1">Uncharacterized protein</fullName>
    </submittedName>
</protein>
<dbReference type="EMBL" id="JADMKU010000006">
    <property type="protein sequence ID" value="MBR9651256.1"/>
    <property type="molecule type" value="Genomic_DNA"/>
</dbReference>
<dbReference type="RefSeq" id="WP_212700776.1">
    <property type="nucleotide sequence ID" value="NZ_JADMKU010000006.1"/>
</dbReference>